<accession>A0ACB9N340</accession>
<dbReference type="EMBL" id="CM042887">
    <property type="protein sequence ID" value="KAI4330311.1"/>
    <property type="molecule type" value="Genomic_DNA"/>
</dbReference>
<keyword evidence="2" id="KW-1185">Reference proteome</keyword>
<reference evidence="2" key="1">
    <citation type="journal article" date="2023" name="Front. Plant Sci.">
        <title>Chromosomal-level genome assembly of Melastoma candidum provides insights into trichome evolution.</title>
        <authorList>
            <person name="Zhong Y."/>
            <person name="Wu W."/>
            <person name="Sun C."/>
            <person name="Zou P."/>
            <person name="Liu Y."/>
            <person name="Dai S."/>
            <person name="Zhou R."/>
        </authorList>
    </citation>
    <scope>NUCLEOTIDE SEQUENCE [LARGE SCALE GENOMIC DNA]</scope>
</reference>
<organism evidence="1 2">
    <name type="scientific">Melastoma candidum</name>
    <dbReference type="NCBI Taxonomy" id="119954"/>
    <lineage>
        <taxon>Eukaryota</taxon>
        <taxon>Viridiplantae</taxon>
        <taxon>Streptophyta</taxon>
        <taxon>Embryophyta</taxon>
        <taxon>Tracheophyta</taxon>
        <taxon>Spermatophyta</taxon>
        <taxon>Magnoliopsida</taxon>
        <taxon>eudicotyledons</taxon>
        <taxon>Gunneridae</taxon>
        <taxon>Pentapetalae</taxon>
        <taxon>rosids</taxon>
        <taxon>malvids</taxon>
        <taxon>Myrtales</taxon>
        <taxon>Melastomataceae</taxon>
        <taxon>Melastomatoideae</taxon>
        <taxon>Melastomateae</taxon>
        <taxon>Melastoma</taxon>
    </lineage>
</organism>
<dbReference type="Proteomes" id="UP001057402">
    <property type="component" value="Chromosome 8"/>
</dbReference>
<proteinExistence type="predicted"/>
<evidence type="ECO:0000313" key="1">
    <source>
        <dbReference type="EMBL" id="KAI4330311.1"/>
    </source>
</evidence>
<protein>
    <submittedName>
        <fullName evidence="1">Uncharacterized protein</fullName>
    </submittedName>
</protein>
<comment type="caution">
    <text evidence="1">The sequence shown here is derived from an EMBL/GenBank/DDBJ whole genome shotgun (WGS) entry which is preliminary data.</text>
</comment>
<evidence type="ECO:0000313" key="2">
    <source>
        <dbReference type="Proteomes" id="UP001057402"/>
    </source>
</evidence>
<sequence length="395" mass="45389">MKPNSLDYWREYFRPSNHDIFDIVDGAIMVAASDCPREFKLRRDLISERLFSSCRDTAVNRETTYGHREAEALADKVSRIKEILINSQEESVLLESLRRHQSMEITVAMLKGTGIGITVNLLRKHQSKQISQFALALISLWKSMVDEWMQTTQDNPAHLIGGTPDSMNTSTVVDEEEEGLPIPPLDEGAFLAVELTPVELSRFFDGMDDDGNPNNSTELPNQCGNGRKSSLQTPNRNGIHQQIRERPNETKDLGRNDKPEPWRKETLFVEPNKVPNDNSEHKRHADPSVERKIDKEMKLQPRRLEKPAIITEGRFLGNQQNDSKCTDKEAATSRWFEAAKRKMQEQYRELENAKKRRTIKVLELPHLPKQGARVNRWNPPARPGNQKKQRVNGRR</sequence>
<name>A0ACB9N340_9MYRT</name>
<gene>
    <name evidence="1" type="ORF">MLD38_028609</name>
</gene>